<dbReference type="EMBL" id="BK015187">
    <property type="protein sequence ID" value="DAD94980.1"/>
    <property type="molecule type" value="Genomic_DNA"/>
</dbReference>
<dbReference type="InterPro" id="IPR036269">
    <property type="entry name" value="Rho_N_sf"/>
</dbReference>
<feature type="domain" description="HeH/LEM" evidence="2">
    <location>
        <begin position="54"/>
        <end position="85"/>
    </location>
</feature>
<sequence>MAYKAKITFRDLQDNEYIYQVGEVYPREGYEPSKERVAEVLEKGGIEPVEPSKELTVKELKAKLDEAGIEYDAKAKKADLEELLKDAEEV</sequence>
<dbReference type="SUPFAM" id="SSF68912">
    <property type="entry name" value="Rho N-terminal domain-like"/>
    <property type="match status" value="1"/>
</dbReference>
<proteinExistence type="predicted"/>
<reference evidence="3" key="1">
    <citation type="journal article" date="2021" name="Proc. Natl. Acad. Sci. U.S.A.">
        <title>A Catalog of Tens of Thousands of Viruses from Human Metagenomes Reveals Hidden Associations with Chronic Diseases.</title>
        <authorList>
            <person name="Tisza M.J."/>
            <person name="Buck C.B."/>
        </authorList>
    </citation>
    <scope>NUCLEOTIDE SEQUENCE</scope>
    <source>
        <strain evidence="3">Ct3Md4</strain>
    </source>
</reference>
<accession>A0A8S5NKU1</accession>
<evidence type="ECO:0000256" key="1">
    <source>
        <dbReference type="SAM" id="Coils"/>
    </source>
</evidence>
<keyword evidence="1" id="KW-0175">Coiled coil</keyword>
<organism evidence="3">
    <name type="scientific">Siphoviridae sp. ct3Md4</name>
    <dbReference type="NCBI Taxonomy" id="2826282"/>
    <lineage>
        <taxon>Viruses</taxon>
        <taxon>Duplodnaviria</taxon>
        <taxon>Heunggongvirae</taxon>
        <taxon>Uroviricota</taxon>
        <taxon>Caudoviricetes</taxon>
    </lineage>
</organism>
<dbReference type="InterPro" id="IPR036361">
    <property type="entry name" value="SAP_dom_sf"/>
</dbReference>
<feature type="coiled-coil region" evidence="1">
    <location>
        <begin position="57"/>
        <end position="90"/>
    </location>
</feature>
<dbReference type="Pfam" id="PF12949">
    <property type="entry name" value="HeH"/>
    <property type="match status" value="1"/>
</dbReference>
<protein>
    <submittedName>
        <fullName evidence="3">Thymopoietin protein</fullName>
    </submittedName>
</protein>
<name>A0A8S5NKU1_9CAUD</name>
<dbReference type="InterPro" id="IPR025856">
    <property type="entry name" value="HeH/LEM_domain"/>
</dbReference>
<evidence type="ECO:0000259" key="2">
    <source>
        <dbReference type="Pfam" id="PF12949"/>
    </source>
</evidence>
<evidence type="ECO:0000313" key="3">
    <source>
        <dbReference type="EMBL" id="DAD94980.1"/>
    </source>
</evidence>
<dbReference type="Gene3D" id="1.10.720.30">
    <property type="entry name" value="SAP domain"/>
    <property type="match status" value="1"/>
</dbReference>